<gene>
    <name evidence="3" type="ORF">PGRI_023060</name>
</gene>
<feature type="compositionally biased region" description="Polar residues" evidence="1">
    <location>
        <begin position="21"/>
        <end position="36"/>
    </location>
</feature>
<dbReference type="OrthoDB" id="3559580at2759"/>
<reference evidence="3 4" key="1">
    <citation type="journal article" date="2016" name="BMC Genomics">
        <title>Genome sequencing and secondary metabolism of the postharvest pathogen Penicillium griseofulvum.</title>
        <authorList>
            <person name="Banani H."/>
            <person name="Marcet-Houben M."/>
            <person name="Ballester A.R."/>
            <person name="Abbruscato P."/>
            <person name="Gonzalez-Candelas L."/>
            <person name="Gabaldon T."/>
            <person name="Spadaro D."/>
        </authorList>
    </citation>
    <scope>NUCLEOTIDE SEQUENCE [LARGE SCALE GENOMIC DNA]</scope>
    <source>
        <strain evidence="3 4">PG3</strain>
    </source>
</reference>
<dbReference type="STRING" id="5078.A0A135LHJ6"/>
<name>A0A135LHJ6_PENPA</name>
<keyword evidence="4" id="KW-1185">Reference proteome</keyword>
<proteinExistence type="predicted"/>
<dbReference type="PANTHER" id="PTHR35391:SF5">
    <property type="entry name" value="DUF6590 DOMAIN-CONTAINING PROTEIN"/>
    <property type="match status" value="1"/>
</dbReference>
<feature type="region of interest" description="Disordered" evidence="1">
    <location>
        <begin position="21"/>
        <end position="81"/>
    </location>
</feature>
<dbReference type="EMBL" id="LHQR01000065">
    <property type="protein sequence ID" value="KXG48436.1"/>
    <property type="molecule type" value="Genomic_DNA"/>
</dbReference>
<feature type="region of interest" description="Disordered" evidence="1">
    <location>
        <begin position="108"/>
        <end position="137"/>
    </location>
</feature>
<evidence type="ECO:0000313" key="4">
    <source>
        <dbReference type="Proteomes" id="UP000070168"/>
    </source>
</evidence>
<evidence type="ECO:0000313" key="3">
    <source>
        <dbReference type="EMBL" id="KXG48436.1"/>
    </source>
</evidence>
<comment type="caution">
    <text evidence="3">The sequence shown here is derived from an EMBL/GenBank/DDBJ whole genome shotgun (WGS) entry which is preliminary data.</text>
</comment>
<evidence type="ECO:0000259" key="2">
    <source>
        <dbReference type="Pfam" id="PF20233"/>
    </source>
</evidence>
<dbReference type="OMA" id="ENAGWHG"/>
<feature type="domain" description="DUF6590" evidence="2">
    <location>
        <begin position="215"/>
        <end position="370"/>
    </location>
</feature>
<dbReference type="GeneID" id="63705319"/>
<dbReference type="Pfam" id="PF20233">
    <property type="entry name" value="DUF6590"/>
    <property type="match status" value="1"/>
</dbReference>
<dbReference type="InterPro" id="IPR046497">
    <property type="entry name" value="DUF6590"/>
</dbReference>
<protein>
    <recommendedName>
        <fullName evidence="2">DUF6590 domain-containing protein</fullName>
    </recommendedName>
</protein>
<dbReference type="PANTHER" id="PTHR35391">
    <property type="entry name" value="C2H2-TYPE DOMAIN-CONTAINING PROTEIN-RELATED"/>
    <property type="match status" value="1"/>
</dbReference>
<evidence type="ECO:0000256" key="1">
    <source>
        <dbReference type="SAM" id="MobiDB-lite"/>
    </source>
</evidence>
<dbReference type="RefSeq" id="XP_040646972.1">
    <property type="nucleotide sequence ID" value="XM_040790019.1"/>
</dbReference>
<organism evidence="3 4">
    <name type="scientific">Penicillium patulum</name>
    <name type="common">Penicillium griseofulvum</name>
    <dbReference type="NCBI Taxonomy" id="5078"/>
    <lineage>
        <taxon>Eukaryota</taxon>
        <taxon>Fungi</taxon>
        <taxon>Dikarya</taxon>
        <taxon>Ascomycota</taxon>
        <taxon>Pezizomycotina</taxon>
        <taxon>Eurotiomycetes</taxon>
        <taxon>Eurotiomycetidae</taxon>
        <taxon>Eurotiales</taxon>
        <taxon>Aspergillaceae</taxon>
        <taxon>Penicillium</taxon>
    </lineage>
</organism>
<dbReference type="AlphaFoldDB" id="A0A135LHJ6"/>
<feature type="compositionally biased region" description="Polar residues" evidence="1">
    <location>
        <begin position="70"/>
        <end position="81"/>
    </location>
</feature>
<accession>A0A135LHJ6</accession>
<sequence length="379" mass="42719">MKGEFLYEWDYPGGAISPAISGQASIAPRQRSTSRSAFPKQDDPHGYRPFVPGRGRHARRRENMRDSQAEAYTNPTDLDRSPTTVYQQFANHYNIPPEWSPDMQYEARKTAGRPTGSDISDRSEATASSRSDASIAPRVHVNDLQGLSLGDSASHVVLPYGASSHSHRDDPIRGDAQRKYDREVQKSLEPAYVIPGSNGERGTLDPRYKRQSDPRKFFRVGRVFSMLWHENAGWHGTVLSERFPRPSSSPFIKGKYQEPIYSSIRRMVVVKEQKGCCWCVPITTYSGQGVAKAGIDRSKHAVIHMQGERPRTVQGEPRMAKQPLEVDPARPDQKLDCMSRVNFGKVYTVEHNIKVLPVGKITEASRARFLEYAQSEFVK</sequence>
<dbReference type="Proteomes" id="UP000070168">
    <property type="component" value="Unassembled WGS sequence"/>
</dbReference>